<organism evidence="1 2">
    <name type="scientific">Pleurotus cornucopiae</name>
    <name type="common">Cornucopia mushroom</name>
    <dbReference type="NCBI Taxonomy" id="5321"/>
    <lineage>
        <taxon>Eukaryota</taxon>
        <taxon>Fungi</taxon>
        <taxon>Dikarya</taxon>
        <taxon>Basidiomycota</taxon>
        <taxon>Agaricomycotina</taxon>
        <taxon>Agaricomycetes</taxon>
        <taxon>Agaricomycetidae</taxon>
        <taxon>Agaricales</taxon>
        <taxon>Pleurotineae</taxon>
        <taxon>Pleurotaceae</taxon>
        <taxon>Pleurotus</taxon>
    </lineage>
</organism>
<accession>A0ACB7IZ77</accession>
<gene>
    <name evidence="1" type="ORF">CCMSSC00406_0009692</name>
</gene>
<evidence type="ECO:0000313" key="2">
    <source>
        <dbReference type="Proteomes" id="UP000824881"/>
    </source>
</evidence>
<sequence length="316" mass="34413">MFWPPPSLEVAVTALVVETSMYMLYLVSQCASLYFLTKRNVASPKASRITPIFVVSLLLFGLTTFQWSFTISTSLRFFKTTRLSFRDATDGAESGTSTILTIPLVIYIPQAVLGDGFFTYRLYIVWGRSRSVLVPPALLIGGFVAFGVLAILGNPFPVIYFMFGSTAILNVFISTMITYKAWKMDMGAQSVGGPLSVTARVAHTLLESAGIYALFVVITAIAGMLSFDVFSACLSALGPIVGISFCVIIVLVGLGRTTDTQDTKEILSAIAFQHSRSTRTSQHDSETRQTMNQEDPFQGSLISSRPPSGVSRPVYI</sequence>
<protein>
    <submittedName>
        <fullName evidence="1">Uncharacterized protein</fullName>
    </submittedName>
</protein>
<reference evidence="1 2" key="1">
    <citation type="journal article" date="2021" name="Appl. Environ. Microbiol.">
        <title>Genetic linkage and physical mapping for an oyster mushroom Pleurotus cornucopiae and QTL analysis for the trait cap color.</title>
        <authorList>
            <person name="Zhang Y."/>
            <person name="Gao W."/>
            <person name="Sonnenberg A."/>
            <person name="Chen Q."/>
            <person name="Zhang J."/>
            <person name="Huang C."/>
        </authorList>
    </citation>
    <scope>NUCLEOTIDE SEQUENCE [LARGE SCALE GENOMIC DNA]</scope>
    <source>
        <strain evidence="1">CCMSSC00406</strain>
    </source>
</reference>
<evidence type="ECO:0000313" key="1">
    <source>
        <dbReference type="EMBL" id="KAG9223572.1"/>
    </source>
</evidence>
<dbReference type="Proteomes" id="UP000824881">
    <property type="component" value="Unassembled WGS sequence"/>
</dbReference>
<keyword evidence="2" id="KW-1185">Reference proteome</keyword>
<comment type="caution">
    <text evidence="1">The sequence shown here is derived from an EMBL/GenBank/DDBJ whole genome shotgun (WGS) entry which is preliminary data.</text>
</comment>
<proteinExistence type="predicted"/>
<dbReference type="EMBL" id="WQMT02000004">
    <property type="protein sequence ID" value="KAG9223572.1"/>
    <property type="molecule type" value="Genomic_DNA"/>
</dbReference>
<name>A0ACB7IZ77_PLECO</name>